<feature type="compositionally biased region" description="Polar residues" evidence="1">
    <location>
        <begin position="1185"/>
        <end position="1198"/>
    </location>
</feature>
<dbReference type="GeneID" id="29983384"/>
<dbReference type="SUPFAM" id="SSF55277">
    <property type="entry name" value="GYF domain"/>
    <property type="match status" value="1"/>
</dbReference>
<dbReference type="OrthoDB" id="48509at2759"/>
<reference evidence="4 5" key="1">
    <citation type="journal article" date="2016" name="Genome Announc.">
        <title>Draft Whole-Genome Sequence of Trichoderma gamsii T6085, a Promising Biocontrol Agent of Fusarium Head Blight on Wheat.</title>
        <authorList>
            <person name="Baroncelli R."/>
            <person name="Zapparata A."/>
            <person name="Piaggeschi G."/>
            <person name="Sarrocco S."/>
            <person name="Vannacci G."/>
        </authorList>
    </citation>
    <scope>NUCLEOTIDE SEQUENCE [LARGE SCALE GENOMIC DNA]</scope>
    <source>
        <strain evidence="4 5">T6085</strain>
    </source>
</reference>
<name>A0A0W7VV99_9HYPO</name>
<reference evidence="4" key="3">
    <citation type="submission" date="2017-08" db="EMBL/GenBank/DDBJ databases">
        <title>Trichoderma gamsii strain T6085, whole genome shotgun sequencing project.</title>
        <authorList>
            <person name="Baroncelli R."/>
        </authorList>
    </citation>
    <scope>NUCLEOTIDE SEQUENCE</scope>
    <source>
        <strain evidence="4">T6085</strain>
    </source>
</reference>
<feature type="compositionally biased region" description="Polar residues" evidence="1">
    <location>
        <begin position="1414"/>
        <end position="1427"/>
    </location>
</feature>
<dbReference type="EMBL" id="MTYH01000098">
    <property type="protein sequence ID" value="PNP39016.1"/>
    <property type="molecule type" value="Genomic_DNA"/>
</dbReference>
<reference evidence="3 6" key="2">
    <citation type="submission" date="2017-02" db="EMBL/GenBank/DDBJ databases">
        <title>Genomes of Trichoderma spp. with biocontrol activity.</title>
        <authorList>
            <person name="Gardiner D."/>
            <person name="Kazan K."/>
            <person name="Vos C."/>
            <person name="Harvey P."/>
        </authorList>
    </citation>
    <scope>NUCLEOTIDE SEQUENCE [LARGE SCALE GENOMIC DNA]</scope>
    <source>
        <strain evidence="3 6">A5MH</strain>
    </source>
</reference>
<feature type="compositionally biased region" description="Polar residues" evidence="1">
    <location>
        <begin position="229"/>
        <end position="245"/>
    </location>
</feature>
<feature type="compositionally biased region" description="Basic and acidic residues" evidence="1">
    <location>
        <begin position="1225"/>
        <end position="1242"/>
    </location>
</feature>
<feature type="region of interest" description="Disordered" evidence="1">
    <location>
        <begin position="928"/>
        <end position="966"/>
    </location>
</feature>
<feature type="region of interest" description="Disordered" evidence="1">
    <location>
        <begin position="1292"/>
        <end position="1312"/>
    </location>
</feature>
<dbReference type="GO" id="GO:0005829">
    <property type="term" value="C:cytosol"/>
    <property type="evidence" value="ECO:0007669"/>
    <property type="project" value="TreeGrafter"/>
</dbReference>
<comment type="caution">
    <text evidence="3">The sequence shown here is derived from an EMBL/GenBank/DDBJ whole genome shotgun (WGS) entry which is preliminary data.</text>
</comment>
<feature type="compositionally biased region" description="Polar residues" evidence="1">
    <location>
        <begin position="393"/>
        <end position="403"/>
    </location>
</feature>
<evidence type="ECO:0000256" key="1">
    <source>
        <dbReference type="SAM" id="MobiDB-lite"/>
    </source>
</evidence>
<dbReference type="EMBL" id="JPDN02000016">
    <property type="protein sequence ID" value="PON25875.1"/>
    <property type="molecule type" value="Genomic_DNA"/>
</dbReference>
<feature type="region of interest" description="Disordered" evidence="1">
    <location>
        <begin position="834"/>
        <end position="897"/>
    </location>
</feature>
<evidence type="ECO:0000313" key="3">
    <source>
        <dbReference type="EMBL" id="PNP39016.1"/>
    </source>
</evidence>
<dbReference type="Gene3D" id="3.30.1490.40">
    <property type="match status" value="1"/>
</dbReference>
<feature type="compositionally biased region" description="Low complexity" evidence="1">
    <location>
        <begin position="836"/>
        <end position="853"/>
    </location>
</feature>
<feature type="compositionally biased region" description="Polar residues" evidence="1">
    <location>
        <begin position="347"/>
        <end position="367"/>
    </location>
</feature>
<dbReference type="STRING" id="398673.A0A0W7VV99"/>
<feature type="compositionally biased region" description="Basic and acidic residues" evidence="1">
    <location>
        <begin position="246"/>
        <end position="264"/>
    </location>
</feature>
<dbReference type="Proteomes" id="UP000236546">
    <property type="component" value="Unassembled WGS sequence"/>
</dbReference>
<dbReference type="InterPro" id="IPR035445">
    <property type="entry name" value="GYF-like_dom_sf"/>
</dbReference>
<feature type="compositionally biased region" description="Pro residues" evidence="1">
    <location>
        <begin position="1060"/>
        <end position="1085"/>
    </location>
</feature>
<dbReference type="PANTHER" id="PTHR14445">
    <property type="entry name" value="GRB10 INTERACTING GYF PROTEIN"/>
    <property type="match status" value="1"/>
</dbReference>
<feature type="compositionally biased region" description="Basic and acidic residues" evidence="1">
    <location>
        <begin position="20"/>
        <end position="29"/>
    </location>
</feature>
<evidence type="ECO:0000313" key="6">
    <source>
        <dbReference type="Proteomes" id="UP000236546"/>
    </source>
</evidence>
<protein>
    <recommendedName>
        <fullName evidence="2">GYF domain-containing protein</fullName>
    </recommendedName>
</protein>
<feature type="domain" description="GYF" evidence="2">
    <location>
        <begin position="696"/>
        <end position="744"/>
    </location>
</feature>
<proteinExistence type="predicted"/>
<dbReference type="CDD" id="cd00072">
    <property type="entry name" value="GYF"/>
    <property type="match status" value="1"/>
</dbReference>
<feature type="compositionally biased region" description="Polar residues" evidence="1">
    <location>
        <begin position="45"/>
        <end position="74"/>
    </location>
</feature>
<gene>
    <name evidence="4" type="ORF">TGAM01_v205312</name>
    <name evidence="3" type="ORF">TGAMA5MH_09242</name>
</gene>
<dbReference type="InterPro" id="IPR051640">
    <property type="entry name" value="GRB10-interact_GYF"/>
</dbReference>
<evidence type="ECO:0000313" key="4">
    <source>
        <dbReference type="EMBL" id="PON25875.1"/>
    </source>
</evidence>
<keyword evidence="5" id="KW-1185">Reference proteome</keyword>
<feature type="region of interest" description="Disordered" evidence="1">
    <location>
        <begin position="981"/>
        <end position="1243"/>
    </location>
</feature>
<dbReference type="InterPro" id="IPR003169">
    <property type="entry name" value="GYF"/>
</dbReference>
<feature type="compositionally biased region" description="Low complexity" evidence="1">
    <location>
        <begin position="1150"/>
        <end position="1164"/>
    </location>
</feature>
<feature type="compositionally biased region" description="Basic and acidic residues" evidence="1">
    <location>
        <begin position="450"/>
        <end position="475"/>
    </location>
</feature>
<feature type="region of interest" description="Disordered" evidence="1">
    <location>
        <begin position="1"/>
        <end position="94"/>
    </location>
</feature>
<dbReference type="PANTHER" id="PTHR14445:SF36">
    <property type="entry name" value="FI03272P-RELATED"/>
    <property type="match status" value="1"/>
</dbReference>
<feature type="compositionally biased region" description="Low complexity" evidence="1">
    <location>
        <begin position="1302"/>
        <end position="1312"/>
    </location>
</feature>
<feature type="compositionally biased region" description="Low complexity" evidence="1">
    <location>
        <begin position="1004"/>
        <end position="1025"/>
    </location>
</feature>
<dbReference type="Pfam" id="PF02213">
    <property type="entry name" value="GYF"/>
    <property type="match status" value="1"/>
</dbReference>
<dbReference type="SMART" id="SM00444">
    <property type="entry name" value="GYF"/>
    <property type="match status" value="1"/>
</dbReference>
<feature type="compositionally biased region" description="Basic and acidic residues" evidence="1">
    <location>
        <begin position="1135"/>
        <end position="1149"/>
    </location>
</feature>
<feature type="compositionally biased region" description="Low complexity" evidence="1">
    <location>
        <begin position="1173"/>
        <end position="1184"/>
    </location>
</feature>
<accession>A0A0W7VV99</accession>
<feature type="compositionally biased region" description="Low complexity" evidence="1">
    <location>
        <begin position="1201"/>
        <end position="1224"/>
    </location>
</feature>
<feature type="compositionally biased region" description="Low complexity" evidence="1">
    <location>
        <begin position="1043"/>
        <end position="1059"/>
    </location>
</feature>
<dbReference type="Proteomes" id="UP000054821">
    <property type="component" value="Unassembled WGS sequence"/>
</dbReference>
<evidence type="ECO:0000259" key="2">
    <source>
        <dbReference type="PROSITE" id="PS50829"/>
    </source>
</evidence>
<feature type="region of interest" description="Disordered" evidence="1">
    <location>
        <begin position="151"/>
        <end position="483"/>
    </location>
</feature>
<feature type="compositionally biased region" description="Polar residues" evidence="1">
    <location>
        <begin position="200"/>
        <end position="216"/>
    </location>
</feature>
<feature type="region of interest" description="Disordered" evidence="1">
    <location>
        <begin position="1408"/>
        <end position="1463"/>
    </location>
</feature>
<feature type="compositionally biased region" description="Low complexity" evidence="1">
    <location>
        <begin position="864"/>
        <end position="876"/>
    </location>
</feature>
<evidence type="ECO:0000313" key="5">
    <source>
        <dbReference type="Proteomes" id="UP000054821"/>
    </source>
</evidence>
<organism evidence="3 6">
    <name type="scientific">Trichoderma gamsii</name>
    <dbReference type="NCBI Taxonomy" id="398673"/>
    <lineage>
        <taxon>Eukaryota</taxon>
        <taxon>Fungi</taxon>
        <taxon>Dikarya</taxon>
        <taxon>Ascomycota</taxon>
        <taxon>Pezizomycotina</taxon>
        <taxon>Sordariomycetes</taxon>
        <taxon>Hypocreomycetidae</taxon>
        <taxon>Hypocreales</taxon>
        <taxon>Hypocreaceae</taxon>
        <taxon>Trichoderma</taxon>
    </lineage>
</organism>
<dbReference type="PROSITE" id="PS50829">
    <property type="entry name" value="GYF"/>
    <property type="match status" value="1"/>
</dbReference>
<feature type="region of interest" description="Disordered" evidence="1">
    <location>
        <begin position="605"/>
        <end position="626"/>
    </location>
</feature>
<feature type="compositionally biased region" description="Polar residues" evidence="1">
    <location>
        <begin position="1090"/>
        <end position="1106"/>
    </location>
</feature>
<feature type="compositionally biased region" description="Polar residues" evidence="1">
    <location>
        <begin position="432"/>
        <end position="446"/>
    </location>
</feature>
<sequence>MPSNLPSSFASAAAGQNAARDARGGRTDGRGSAGGEWSRRDGRSANGTLTFRRSSTTPLSQSSNLPPASDNAVQPPSVEVPIAQPTTYEVGPSRYTKDDLLEMYNSQRPGDDPSHLFISGWDPSNGASAGVRGWGKSNDSHVPQDPGTCWDASGETAPIGLQGFSPDEREAFSTDINSPLKPPTQTKEVHQTAVNGRKPSLSQGPGATFGVSSPSSAVRPATRRRETVDSNPFSPSALASPTASRFSREDPLWFSRKSGDLRESENDEPDTEQASRDVPKLPIGGLMRANTSTGVSMGSMWPSSASGAGGFGNFALPTSPAAVGDKRPGGTTGGSRLAHLIPKDNAEATSTSKPSEAQSPLAQSSWRTRPRTDTDPFGGDEELSGSAVLGGAQDTSSGGQQAPSRAGVLGTPVKGSAGDFGMAGLNLGGQSSGDNGPLSPSETNPYRSPPAERHDHDGQDSNAGEKLHSTGHEQQPHSNYSTLSRGFAAAFDGSDRSQTSSVGAKAFLSGGWPAPAGPSTGTPDRERSNFGGAFGSSLFSPIGDIQSPGLGNLGGVFGPSNTGSIGRGSKLGSLFPPAMQAQMQAHEQESSLSDSLGDLRQSNPLGAIGRGNFAVPTRDTDSPLRSNRGVFEELFPSSDSSRNLAAFGSSDAGQPNIAATVPQSFTPVSGGLPFGNAQGGVEHPSAQVRQMVMPDRMRWVYLDPQGQIQGPFTGLEMNDWYKANFFTPDLRVKKVEDPEFEPLGQLIRRIGNSREPFLVPQIGIAHGPPMQSGPFGPGTGSGIIPPLSGVFPTFGRTLTAEEQNNLERRKQEEQFLMAQQRDFMMRQQAMAKFQMQPSLQHHSSAHSLQSQPSFGSMTSPLGVPQQQHHQLPHQQPIGAMAGPGGVFDSHPGANPAAIRAAMGNGELFRPEDLANLSTNERQMLASLQGEPTGTESGAPQPIGTPGDASRRYGLPEANELKEDDEGFKDRLQEFEELRAEHDAEQAARIPADESPETSVKVEETTVTTVTVEPKSEPAPSAGKASKASKKKTTVVEESSLSLTQQVQKTQASAAAAATVPSPPQPTEPGMPMPFPPPASTTPLPAPTAQRAKSNLPEQFSRSQTATPDVVAQPPPLAPWAKEPGQEGQKGPSLKEIQEAEARKAAKAEEAAAALRKAAMEQEAALLREKEKSAAAAAANAGLPATSTWGQGSPVSSVSPWAKPGAAKAKGATPVAATGAAGAKKTLADIQREEEARKQKAKEVAIQAGGGAPVSIGKSYANLAGKPNHGPSPTVPSPIITTGSGWATVGAGGKVKSPSTIPSQLQSRSGSASSAKPVVAAPVKLVPKSIISNTVAQPANAAMDEFNKWAHRELSRGITGVNDITSFQADLAVLPLDTGLIADAVYANSTTMDGRHFAEEYVRRKKLAEKGVVEKQTQAESKASSSAGGWNEVAKKSGATQARESDAMQSADFKVVPGRKKAKK</sequence>
<dbReference type="RefSeq" id="XP_018663339.1">
    <property type="nucleotide sequence ID" value="XM_018803301.1"/>
</dbReference>
<feature type="compositionally biased region" description="Low complexity" evidence="1">
    <location>
        <begin position="7"/>
        <end position="19"/>
    </location>
</feature>